<gene>
    <name evidence="6" type="ORF">BST97_06420</name>
</gene>
<dbReference type="AlphaFoldDB" id="A0A1W6MJ65"/>
<evidence type="ECO:0000313" key="6">
    <source>
        <dbReference type="EMBL" id="ARN77658.1"/>
    </source>
</evidence>
<evidence type="ECO:0000256" key="1">
    <source>
        <dbReference type="ARBA" id="ARBA00004141"/>
    </source>
</evidence>
<keyword evidence="2 5" id="KW-0812">Transmembrane</keyword>
<feature type="transmembrane region" description="Helical" evidence="5">
    <location>
        <begin position="103"/>
        <end position="126"/>
    </location>
</feature>
<accession>A0A1W6MJ65</accession>
<dbReference type="RefSeq" id="WP_085766459.1">
    <property type="nucleotide sequence ID" value="NZ_CP019344.1"/>
</dbReference>
<keyword evidence="7" id="KW-1185">Reference proteome</keyword>
<dbReference type="Pfam" id="PF09685">
    <property type="entry name" value="MamF_MmsF"/>
    <property type="match status" value="1"/>
</dbReference>
<evidence type="ECO:0000256" key="2">
    <source>
        <dbReference type="ARBA" id="ARBA00022692"/>
    </source>
</evidence>
<feature type="transmembrane region" description="Helical" evidence="5">
    <location>
        <begin position="62"/>
        <end position="83"/>
    </location>
</feature>
<evidence type="ECO:0000313" key="7">
    <source>
        <dbReference type="Proteomes" id="UP000193431"/>
    </source>
</evidence>
<evidence type="ECO:0008006" key="8">
    <source>
        <dbReference type="Google" id="ProtNLM"/>
    </source>
</evidence>
<protein>
    <recommendedName>
        <fullName evidence="8">DUF4870 domain-containing protein</fullName>
    </recommendedName>
</protein>
<keyword evidence="3 5" id="KW-1133">Transmembrane helix</keyword>
<dbReference type="STRING" id="331648.BST97_06420"/>
<keyword evidence="4 5" id="KW-0472">Membrane</keyword>
<feature type="transmembrane region" description="Helical" evidence="5">
    <location>
        <begin position="24"/>
        <end position="41"/>
    </location>
</feature>
<reference evidence="6 7" key="1">
    <citation type="submission" date="2016-11" db="EMBL/GenBank/DDBJ databases">
        <title>Trade-off between light-utilization and light-protection in marine flavobacteria.</title>
        <authorList>
            <person name="Kumagai Y."/>
        </authorList>
    </citation>
    <scope>NUCLEOTIDE SEQUENCE [LARGE SCALE GENOMIC DNA]</scope>
    <source>
        <strain evidence="6 7">JCM 13191</strain>
    </source>
</reference>
<evidence type="ECO:0000256" key="3">
    <source>
        <dbReference type="ARBA" id="ARBA00022989"/>
    </source>
</evidence>
<dbReference type="InterPro" id="IPR019109">
    <property type="entry name" value="MamF_MmsF"/>
</dbReference>
<organism evidence="6 7">
    <name type="scientific">Nonlabens spongiae</name>
    <dbReference type="NCBI Taxonomy" id="331648"/>
    <lineage>
        <taxon>Bacteria</taxon>
        <taxon>Pseudomonadati</taxon>
        <taxon>Bacteroidota</taxon>
        <taxon>Flavobacteriia</taxon>
        <taxon>Flavobacteriales</taxon>
        <taxon>Flavobacteriaceae</taxon>
        <taxon>Nonlabens</taxon>
    </lineage>
</organism>
<name>A0A1W6MJ65_9FLAO</name>
<evidence type="ECO:0000256" key="5">
    <source>
        <dbReference type="SAM" id="Phobius"/>
    </source>
</evidence>
<proteinExistence type="predicted"/>
<sequence>MKNNDLKNHRHIATFVHLLSFGKWIFPLGNFVLPIILWTVNSKKSEFIDFNGKEVINFQLSITLYTVILALVGGGVIMGTMISGGPLFWESLDDGTFLFSEDAGIFSTIMASGLICGTAILILTILDVVCTIKAAVHANEGKEYYYPITIRFISHDDIAPASDESDSYYKEESTKNESI</sequence>
<dbReference type="OrthoDB" id="9808930at2"/>
<dbReference type="Proteomes" id="UP000193431">
    <property type="component" value="Chromosome"/>
</dbReference>
<evidence type="ECO:0000256" key="4">
    <source>
        <dbReference type="ARBA" id="ARBA00023136"/>
    </source>
</evidence>
<comment type="subcellular location">
    <subcellularLocation>
        <location evidence="1">Membrane</location>
        <topology evidence="1">Multi-pass membrane protein</topology>
    </subcellularLocation>
</comment>
<dbReference type="EMBL" id="CP019344">
    <property type="protein sequence ID" value="ARN77658.1"/>
    <property type="molecule type" value="Genomic_DNA"/>
</dbReference>